<protein>
    <submittedName>
        <fullName evidence="1">PXN isoform 18</fullName>
    </submittedName>
</protein>
<sequence>MSTSLGSNLSELDRLLLELNAVQHNPPGFPA</sequence>
<proteinExistence type="predicted"/>
<name>A0A2J8MDT9_PANTR</name>
<evidence type="ECO:0000313" key="1">
    <source>
        <dbReference type="EMBL" id="PNI57689.1"/>
    </source>
</evidence>
<dbReference type="AlphaFoldDB" id="A0A2J8MDT9"/>
<feature type="non-terminal residue" evidence="1">
    <location>
        <position position="31"/>
    </location>
</feature>
<dbReference type="Pfam" id="PF03535">
    <property type="entry name" value="Paxillin"/>
    <property type="match status" value="1"/>
</dbReference>
<accession>A0A2J8MDT9</accession>
<evidence type="ECO:0000313" key="2">
    <source>
        <dbReference type="Proteomes" id="UP000236370"/>
    </source>
</evidence>
<dbReference type="PRINTS" id="PR00832">
    <property type="entry name" value="PAXILLIN"/>
</dbReference>
<dbReference type="Proteomes" id="UP000236370">
    <property type="component" value="Unassembled WGS sequence"/>
</dbReference>
<dbReference type="EMBL" id="NBAG03000260">
    <property type="protein sequence ID" value="PNI57689.1"/>
    <property type="molecule type" value="Genomic_DNA"/>
</dbReference>
<reference evidence="1 2" key="1">
    <citation type="submission" date="2017-12" db="EMBL/GenBank/DDBJ databases">
        <title>High-resolution comparative analysis of great ape genomes.</title>
        <authorList>
            <person name="Pollen A."/>
            <person name="Hastie A."/>
            <person name="Hormozdiari F."/>
            <person name="Dougherty M."/>
            <person name="Liu R."/>
            <person name="Chaisson M."/>
            <person name="Hoppe E."/>
            <person name="Hill C."/>
            <person name="Pang A."/>
            <person name="Hillier L."/>
            <person name="Baker C."/>
            <person name="Armstrong J."/>
            <person name="Shendure J."/>
            <person name="Paten B."/>
            <person name="Wilson R."/>
            <person name="Chao H."/>
            <person name="Schneider V."/>
            <person name="Ventura M."/>
            <person name="Kronenberg Z."/>
            <person name="Murali S."/>
            <person name="Gordon D."/>
            <person name="Cantsilieris S."/>
            <person name="Munson K."/>
            <person name="Nelson B."/>
            <person name="Raja A."/>
            <person name="Underwood J."/>
            <person name="Diekhans M."/>
            <person name="Fiddes I."/>
            <person name="Haussler D."/>
            <person name="Eichler E."/>
        </authorList>
    </citation>
    <scope>NUCLEOTIDE SEQUENCE [LARGE SCALE GENOMIC DNA]</scope>
    <source>
        <strain evidence="1">Yerkes chimp pedigree #C0471</strain>
    </source>
</reference>
<gene>
    <name evidence="1" type="ORF">CK820_G0021696</name>
</gene>
<organism evidence="1 2">
    <name type="scientific">Pan troglodytes</name>
    <name type="common">Chimpanzee</name>
    <dbReference type="NCBI Taxonomy" id="9598"/>
    <lineage>
        <taxon>Eukaryota</taxon>
        <taxon>Metazoa</taxon>
        <taxon>Chordata</taxon>
        <taxon>Craniata</taxon>
        <taxon>Vertebrata</taxon>
        <taxon>Euteleostomi</taxon>
        <taxon>Mammalia</taxon>
        <taxon>Eutheria</taxon>
        <taxon>Euarchontoglires</taxon>
        <taxon>Primates</taxon>
        <taxon>Haplorrhini</taxon>
        <taxon>Catarrhini</taxon>
        <taxon>Hominidae</taxon>
        <taxon>Pan</taxon>
    </lineage>
</organism>
<dbReference type="SMR" id="A0A2J8MDT9"/>
<comment type="caution">
    <text evidence="1">The sequence shown here is derived from an EMBL/GenBank/DDBJ whole genome shotgun (WGS) entry which is preliminary data.</text>
</comment>